<evidence type="ECO:0000256" key="1">
    <source>
        <dbReference type="SAM" id="MobiDB-lite"/>
    </source>
</evidence>
<feature type="compositionally biased region" description="Low complexity" evidence="1">
    <location>
        <begin position="163"/>
        <end position="188"/>
    </location>
</feature>
<sequence>MSSVVSSVDRLAFRVRLERMYKKYDPSRVHHVDALLAKFERHEGDMMKALVQKYGPEPDPDDTNIQVVPCRERFKKRIYNFYKFYNPAKLGMVDDVADGYWQSGEAEIMSNLIAKYGPEPMVHTDGTVRTAPKRHRGLAVSQIDAPRAPSLPQSEERTDNESSSRTTSSPTTVQENAIAADDAKSSSSREGSPIAAESSPSPTSKSAMLKKLEEMETDMEDIEAFLKGATVMATVEEKAVVNKANRDQLL</sequence>
<feature type="region of interest" description="Disordered" evidence="1">
    <location>
        <begin position="137"/>
        <end position="215"/>
    </location>
</feature>
<reference evidence="3" key="1">
    <citation type="submission" date="2015-09" db="EMBL/GenBank/DDBJ databases">
        <authorList>
            <consortium name="Pathogen Informatics"/>
        </authorList>
    </citation>
    <scope>NUCLEOTIDE SEQUENCE [LARGE SCALE GENOMIC DNA]</scope>
    <source>
        <strain evidence="3">Lake Konstanz</strain>
    </source>
</reference>
<accession>A0A0S4KGS4</accession>
<dbReference type="OrthoDB" id="277199at2759"/>
<dbReference type="PANTHER" id="PTHR39666:SF1">
    <property type="entry name" value="NUCLEAR PORE COMPLEX NUP2_50_61 DOMAIN-CONTAINING PROTEIN"/>
    <property type="match status" value="1"/>
</dbReference>
<name>A0A0S4KGS4_BODSA</name>
<gene>
    <name evidence="2" type="ORF">BSAL_84965</name>
</gene>
<evidence type="ECO:0000313" key="3">
    <source>
        <dbReference type="Proteomes" id="UP000051952"/>
    </source>
</evidence>
<dbReference type="VEuPathDB" id="TriTrypDB:BSAL_84965"/>
<keyword evidence="3" id="KW-1185">Reference proteome</keyword>
<evidence type="ECO:0000313" key="2">
    <source>
        <dbReference type="EMBL" id="CUI14310.1"/>
    </source>
</evidence>
<protein>
    <submittedName>
        <fullName evidence="2">Uncharacterized protein</fullName>
    </submittedName>
</protein>
<proteinExistence type="predicted"/>
<organism evidence="2 3">
    <name type="scientific">Bodo saltans</name>
    <name type="common">Flagellated protozoan</name>
    <dbReference type="NCBI Taxonomy" id="75058"/>
    <lineage>
        <taxon>Eukaryota</taxon>
        <taxon>Discoba</taxon>
        <taxon>Euglenozoa</taxon>
        <taxon>Kinetoplastea</taxon>
        <taxon>Metakinetoplastina</taxon>
        <taxon>Eubodonida</taxon>
        <taxon>Bodonidae</taxon>
        <taxon>Bodo</taxon>
    </lineage>
</organism>
<dbReference type="PANTHER" id="PTHR39666">
    <property type="entry name" value="RANBP2-TYPE DOMAIN-CONTAINING PROTEIN"/>
    <property type="match status" value="1"/>
</dbReference>
<dbReference type="EMBL" id="CYKH01000991">
    <property type="protein sequence ID" value="CUI14310.1"/>
    <property type="molecule type" value="Genomic_DNA"/>
</dbReference>
<dbReference type="Proteomes" id="UP000051952">
    <property type="component" value="Unassembled WGS sequence"/>
</dbReference>
<dbReference type="AlphaFoldDB" id="A0A0S4KGS4"/>